<feature type="region of interest" description="Disordered" evidence="5">
    <location>
        <begin position="1"/>
        <end position="44"/>
    </location>
</feature>
<dbReference type="PANTHER" id="PTHR30055:SF234">
    <property type="entry name" value="HTH-TYPE TRANSCRIPTIONAL REGULATOR BETI"/>
    <property type="match status" value="1"/>
</dbReference>
<keyword evidence="3" id="KW-0804">Transcription</keyword>
<dbReference type="PANTHER" id="PTHR30055">
    <property type="entry name" value="HTH-TYPE TRANSCRIPTIONAL REGULATOR RUTR"/>
    <property type="match status" value="1"/>
</dbReference>
<dbReference type="Gene3D" id="1.10.357.10">
    <property type="entry name" value="Tetracycline Repressor, domain 2"/>
    <property type="match status" value="1"/>
</dbReference>
<evidence type="ECO:0000259" key="6">
    <source>
        <dbReference type="PROSITE" id="PS50977"/>
    </source>
</evidence>
<dbReference type="InterPro" id="IPR001647">
    <property type="entry name" value="HTH_TetR"/>
</dbReference>
<gene>
    <name evidence="7" type="ORF">SAMN05421803_12921</name>
</gene>
<evidence type="ECO:0000256" key="1">
    <source>
        <dbReference type="ARBA" id="ARBA00023015"/>
    </source>
</evidence>
<dbReference type="Proteomes" id="UP000184452">
    <property type="component" value="Unassembled WGS sequence"/>
</dbReference>
<keyword evidence="1" id="KW-0805">Transcription regulation</keyword>
<dbReference type="SUPFAM" id="SSF46689">
    <property type="entry name" value="Homeodomain-like"/>
    <property type="match status" value="1"/>
</dbReference>
<evidence type="ECO:0000256" key="4">
    <source>
        <dbReference type="PROSITE-ProRule" id="PRU00335"/>
    </source>
</evidence>
<evidence type="ECO:0000256" key="3">
    <source>
        <dbReference type="ARBA" id="ARBA00023163"/>
    </source>
</evidence>
<reference evidence="7 8" key="1">
    <citation type="submission" date="2016-11" db="EMBL/GenBank/DDBJ databases">
        <authorList>
            <person name="Jaros S."/>
            <person name="Januszkiewicz K."/>
            <person name="Wedrychowicz H."/>
        </authorList>
    </citation>
    <scope>NUCLEOTIDE SEQUENCE [LARGE SCALE GENOMIC DNA]</scope>
    <source>
        <strain evidence="7 8">CGMCC 4.5723</strain>
    </source>
</reference>
<keyword evidence="8" id="KW-1185">Reference proteome</keyword>
<proteinExistence type="predicted"/>
<dbReference type="AlphaFoldDB" id="A0A1M6UQ31"/>
<dbReference type="InterPro" id="IPR050109">
    <property type="entry name" value="HTH-type_TetR-like_transc_reg"/>
</dbReference>
<organism evidence="7 8">
    <name type="scientific">Nocardiopsis flavescens</name>
    <dbReference type="NCBI Taxonomy" id="758803"/>
    <lineage>
        <taxon>Bacteria</taxon>
        <taxon>Bacillati</taxon>
        <taxon>Actinomycetota</taxon>
        <taxon>Actinomycetes</taxon>
        <taxon>Streptosporangiales</taxon>
        <taxon>Nocardiopsidaceae</taxon>
        <taxon>Nocardiopsis</taxon>
    </lineage>
</organism>
<comment type="caution">
    <text evidence="4">Lacks conserved residue(s) required for the propagation of feature annotation.</text>
</comment>
<evidence type="ECO:0000313" key="7">
    <source>
        <dbReference type="EMBL" id="SHK71259.1"/>
    </source>
</evidence>
<dbReference type="PROSITE" id="PS50977">
    <property type="entry name" value="HTH_TETR_2"/>
    <property type="match status" value="1"/>
</dbReference>
<dbReference type="InterPro" id="IPR009057">
    <property type="entry name" value="Homeodomain-like_sf"/>
</dbReference>
<dbReference type="GO" id="GO:0000976">
    <property type="term" value="F:transcription cis-regulatory region binding"/>
    <property type="evidence" value="ECO:0007669"/>
    <property type="project" value="TreeGrafter"/>
</dbReference>
<evidence type="ECO:0000256" key="2">
    <source>
        <dbReference type="ARBA" id="ARBA00023125"/>
    </source>
</evidence>
<evidence type="ECO:0000256" key="5">
    <source>
        <dbReference type="SAM" id="MobiDB-lite"/>
    </source>
</evidence>
<protein>
    <submittedName>
        <fullName evidence="7">DNA-binding transcriptional regulator, AcrR family</fullName>
    </submittedName>
</protein>
<name>A0A1M6UQ31_9ACTN</name>
<feature type="domain" description="HTH tetR-type" evidence="6">
    <location>
        <begin position="71"/>
        <end position="132"/>
    </location>
</feature>
<dbReference type="STRING" id="758803.SAMN05421803_12921"/>
<dbReference type="GO" id="GO:0003700">
    <property type="term" value="F:DNA-binding transcription factor activity"/>
    <property type="evidence" value="ECO:0007669"/>
    <property type="project" value="TreeGrafter"/>
</dbReference>
<sequence length="277" mass="30340">MPERITLRPGRPAAEGPRRPRQLGRGRAVWASSRSRGRPAPDRAAVRTRVPRPVGTVVPMNGRRTRSDRVTTTREAILAAAERLFAEHGVAGVSNRQIGQEAGQGNNTAVTYHFGSREGLVSAIVRAHTGRIEEIRRHMVLRTEGSDEVRDWIACMVEPFAQHLADLGVPSWFGRFSAQVMADPAYRDIMAREALGSPHLARAGEQLLRCLPDLPAEVGEERREMASLLMVHVIAERERALAQGARTPRESWQRAATGLSDALAGLWTAPVSAHSPG</sequence>
<evidence type="ECO:0000313" key="8">
    <source>
        <dbReference type="Proteomes" id="UP000184452"/>
    </source>
</evidence>
<dbReference type="Pfam" id="PF00440">
    <property type="entry name" value="TetR_N"/>
    <property type="match status" value="1"/>
</dbReference>
<dbReference type="EMBL" id="FQZK01000029">
    <property type="protein sequence ID" value="SHK71259.1"/>
    <property type="molecule type" value="Genomic_DNA"/>
</dbReference>
<keyword evidence="2 4" id="KW-0238">DNA-binding</keyword>
<accession>A0A1M6UQ31</accession>